<evidence type="ECO:0000256" key="3">
    <source>
        <dbReference type="ARBA" id="ARBA00023237"/>
    </source>
</evidence>
<dbReference type="PROSITE" id="PS51123">
    <property type="entry name" value="OMPA_2"/>
    <property type="match status" value="1"/>
</dbReference>
<dbReference type="EMBL" id="BNAQ01000002">
    <property type="protein sequence ID" value="GHH16497.1"/>
    <property type="molecule type" value="Genomic_DNA"/>
</dbReference>
<evidence type="ECO:0000259" key="6">
    <source>
        <dbReference type="PROSITE" id="PS51123"/>
    </source>
</evidence>
<dbReference type="PROSITE" id="PS01068">
    <property type="entry name" value="OMPA_1"/>
    <property type="match status" value="1"/>
</dbReference>
<dbReference type="InterPro" id="IPR050330">
    <property type="entry name" value="Bact_OuterMem_StrucFunc"/>
</dbReference>
<evidence type="ECO:0000256" key="5">
    <source>
        <dbReference type="SAM" id="SignalP"/>
    </source>
</evidence>
<dbReference type="Gene3D" id="3.30.1330.60">
    <property type="entry name" value="OmpA-like domain"/>
    <property type="match status" value="1"/>
</dbReference>
<evidence type="ECO:0000256" key="1">
    <source>
        <dbReference type="ARBA" id="ARBA00004442"/>
    </source>
</evidence>
<evidence type="ECO:0000313" key="8">
    <source>
        <dbReference type="Proteomes" id="UP000652430"/>
    </source>
</evidence>
<reference evidence="8" key="1">
    <citation type="journal article" date="2019" name="Int. J. Syst. Evol. Microbiol.">
        <title>The Global Catalogue of Microorganisms (GCM) 10K type strain sequencing project: providing services to taxonomists for standard genome sequencing and annotation.</title>
        <authorList>
            <consortium name="The Broad Institute Genomics Platform"/>
            <consortium name="The Broad Institute Genome Sequencing Center for Infectious Disease"/>
            <person name="Wu L."/>
            <person name="Ma J."/>
        </authorList>
    </citation>
    <scope>NUCLEOTIDE SEQUENCE [LARGE SCALE GENOMIC DNA]</scope>
    <source>
        <strain evidence="8">CGMCC 1.8957</strain>
    </source>
</reference>
<dbReference type="PANTHER" id="PTHR30329">
    <property type="entry name" value="STATOR ELEMENT OF FLAGELLAR MOTOR COMPLEX"/>
    <property type="match status" value="1"/>
</dbReference>
<dbReference type="Pfam" id="PF00691">
    <property type="entry name" value="OmpA"/>
    <property type="match status" value="1"/>
</dbReference>
<feature type="chain" id="PRO_5047011304" description="OmpA-like domain-containing protein" evidence="5">
    <location>
        <begin position="25"/>
        <end position="226"/>
    </location>
</feature>
<sequence length="226" mass="23369">MTTTFRTLATTAALGALLATGACATPQAAQTPRVADTAVGGIGAALGGYLLDDVIGGRRARTARISAAGIGGIAGAGIGAYMDRQEAELRARITGTDVQVTRRGDDLILTIPSRLSFAYKDASVAPGFQPTLDQIASVLKAYDHALVDVYGHTDSVGSDSYNQRLSEQRAASVAAYLVSHGVNAARLGTKGFGKGQPIASNETPDGQATNRRVEIKIVPIADTDLR</sequence>
<feature type="domain" description="OmpA-like" evidence="6">
    <location>
        <begin position="104"/>
        <end position="221"/>
    </location>
</feature>
<dbReference type="InterPro" id="IPR006664">
    <property type="entry name" value="OMP_bac"/>
</dbReference>
<name>A0ABQ3LJ94_9SPHN</name>
<keyword evidence="8" id="KW-1185">Reference proteome</keyword>
<comment type="caution">
    <text evidence="7">The sequence shown here is derived from an EMBL/GenBank/DDBJ whole genome shotgun (WGS) entry which is preliminary data.</text>
</comment>
<keyword evidence="3" id="KW-0998">Cell outer membrane</keyword>
<dbReference type="SUPFAM" id="SSF103088">
    <property type="entry name" value="OmpA-like"/>
    <property type="match status" value="1"/>
</dbReference>
<accession>A0ABQ3LJ94</accession>
<evidence type="ECO:0000256" key="2">
    <source>
        <dbReference type="ARBA" id="ARBA00023136"/>
    </source>
</evidence>
<gene>
    <name evidence="7" type="ORF">GCM10008023_20570</name>
</gene>
<keyword evidence="5" id="KW-0732">Signal</keyword>
<dbReference type="InterPro" id="IPR036737">
    <property type="entry name" value="OmpA-like_sf"/>
</dbReference>
<keyword evidence="2 4" id="KW-0472">Membrane</keyword>
<organism evidence="7 8">
    <name type="scientific">Sphingomonas glacialis</name>
    <dbReference type="NCBI Taxonomy" id="658225"/>
    <lineage>
        <taxon>Bacteria</taxon>
        <taxon>Pseudomonadati</taxon>
        <taxon>Pseudomonadota</taxon>
        <taxon>Alphaproteobacteria</taxon>
        <taxon>Sphingomonadales</taxon>
        <taxon>Sphingomonadaceae</taxon>
        <taxon>Sphingomonas</taxon>
    </lineage>
</organism>
<dbReference type="PANTHER" id="PTHR30329:SF21">
    <property type="entry name" value="LIPOPROTEIN YIAD-RELATED"/>
    <property type="match status" value="1"/>
</dbReference>
<dbReference type="Proteomes" id="UP000652430">
    <property type="component" value="Unassembled WGS sequence"/>
</dbReference>
<feature type="signal peptide" evidence="5">
    <location>
        <begin position="1"/>
        <end position="24"/>
    </location>
</feature>
<dbReference type="PRINTS" id="PR01021">
    <property type="entry name" value="OMPADOMAIN"/>
</dbReference>
<dbReference type="InterPro" id="IPR006690">
    <property type="entry name" value="OMPA-like_CS"/>
</dbReference>
<evidence type="ECO:0000256" key="4">
    <source>
        <dbReference type="PROSITE-ProRule" id="PRU00473"/>
    </source>
</evidence>
<dbReference type="InterPro" id="IPR006665">
    <property type="entry name" value="OmpA-like"/>
</dbReference>
<dbReference type="PROSITE" id="PS51257">
    <property type="entry name" value="PROKAR_LIPOPROTEIN"/>
    <property type="match status" value="1"/>
</dbReference>
<evidence type="ECO:0000313" key="7">
    <source>
        <dbReference type="EMBL" id="GHH16497.1"/>
    </source>
</evidence>
<dbReference type="CDD" id="cd07185">
    <property type="entry name" value="OmpA_C-like"/>
    <property type="match status" value="1"/>
</dbReference>
<dbReference type="RefSeq" id="WP_189676152.1">
    <property type="nucleotide sequence ID" value="NZ_BNAQ01000002.1"/>
</dbReference>
<comment type="subcellular location">
    <subcellularLocation>
        <location evidence="1">Cell outer membrane</location>
    </subcellularLocation>
</comment>
<protein>
    <recommendedName>
        <fullName evidence="6">OmpA-like domain-containing protein</fullName>
    </recommendedName>
</protein>
<proteinExistence type="predicted"/>